<dbReference type="Gene3D" id="3.40.50.1170">
    <property type="entry name" value="L-asparaginase, N-terminal domain"/>
    <property type="match status" value="1"/>
</dbReference>
<comment type="caution">
    <text evidence="6">The sequence shown here is derived from an EMBL/GenBank/DDBJ whole genome shotgun (WGS) entry which is preliminary data.</text>
</comment>
<dbReference type="PROSITE" id="PS51732">
    <property type="entry name" value="ASN_GLN_ASE_3"/>
    <property type="match status" value="1"/>
</dbReference>
<dbReference type="PIRSF" id="PIRSF500176">
    <property type="entry name" value="L_ASNase"/>
    <property type="match status" value="1"/>
</dbReference>
<evidence type="ECO:0000256" key="3">
    <source>
        <dbReference type="SAM" id="Coils"/>
    </source>
</evidence>
<dbReference type="PRINTS" id="PR00139">
    <property type="entry name" value="ASNGLNASE"/>
</dbReference>
<dbReference type="AlphaFoldDB" id="A0A6N9H763"/>
<feature type="coiled-coil region" evidence="3">
    <location>
        <begin position="63"/>
        <end position="90"/>
    </location>
</feature>
<evidence type="ECO:0000256" key="2">
    <source>
        <dbReference type="PIRSR" id="PIRSR001220-2"/>
    </source>
</evidence>
<dbReference type="InterPro" id="IPR036152">
    <property type="entry name" value="Asp/glu_Ase-like_sf"/>
</dbReference>
<dbReference type="InterPro" id="IPR040919">
    <property type="entry name" value="Asparaginase_C"/>
</dbReference>
<evidence type="ECO:0000259" key="5">
    <source>
        <dbReference type="Pfam" id="PF17763"/>
    </source>
</evidence>
<evidence type="ECO:0000313" key="7">
    <source>
        <dbReference type="Proteomes" id="UP000469215"/>
    </source>
</evidence>
<dbReference type="PANTHER" id="PTHR11707">
    <property type="entry name" value="L-ASPARAGINASE"/>
    <property type="match status" value="1"/>
</dbReference>
<feature type="domain" description="L-asparaginase N-terminal" evidence="4">
    <location>
        <begin position="11"/>
        <end position="195"/>
    </location>
</feature>
<dbReference type="SUPFAM" id="SSF53774">
    <property type="entry name" value="Glutaminase/Asparaginase"/>
    <property type="match status" value="1"/>
</dbReference>
<dbReference type="SMART" id="SM00870">
    <property type="entry name" value="Asparaginase"/>
    <property type="match status" value="1"/>
</dbReference>
<name>A0A6N9H763_9MICO</name>
<evidence type="ECO:0000256" key="1">
    <source>
        <dbReference type="PIRSR" id="PIRSR001220-1"/>
    </source>
</evidence>
<feature type="binding site" evidence="2">
    <location>
        <begin position="97"/>
        <end position="98"/>
    </location>
    <ligand>
        <name>substrate</name>
    </ligand>
</feature>
<dbReference type="PIRSF" id="PIRSF001220">
    <property type="entry name" value="L-ASNase_gatD"/>
    <property type="match status" value="1"/>
</dbReference>
<dbReference type="Pfam" id="PF00710">
    <property type="entry name" value="Asparaginase"/>
    <property type="match status" value="1"/>
</dbReference>
<evidence type="ECO:0000313" key="6">
    <source>
        <dbReference type="EMBL" id="MYM19382.1"/>
    </source>
</evidence>
<accession>A0A6N9H763</accession>
<feature type="domain" description="Asparaginase/glutaminase C-terminal" evidence="5">
    <location>
        <begin position="228"/>
        <end position="339"/>
    </location>
</feature>
<sequence length="344" mass="34626">MRTQGVPVPHIHIAALGGTIASTGHGAAAGVRPQVGAEEIAAAAALPTLAQAPRVTFEQIAQVSSGEIRLEDLEETVRAARRAAAQGARAVVLTQGTDTIEETAFALALLNDSGIPIVVTGAMRGPEQPGADGPANVRAAVIAGLDERLADSPALVVFNDEVHDPLWVRKAHTSSPAAFTSGPAAGPVGWLSEDALVLAHLPAPAARRFAVSERPAAEAPAGTTGLPRVLLVEAGVGEDFAIAPALPDAGYAGAVIAGVGGGHVRAEAAERLGQLAATMPVVLASRTGSGRVLERTYGYPGGDIDLIARGLIPAGRLDARKARIVLILALGAGADPAEALGAFG</sequence>
<protein>
    <submittedName>
        <fullName evidence="6">Asparaginase</fullName>
    </submittedName>
</protein>
<dbReference type="Proteomes" id="UP000469215">
    <property type="component" value="Unassembled WGS sequence"/>
</dbReference>
<dbReference type="InterPro" id="IPR027474">
    <property type="entry name" value="L-asparaginase_N"/>
</dbReference>
<dbReference type="Pfam" id="PF17763">
    <property type="entry name" value="Asparaginase_C"/>
    <property type="match status" value="1"/>
</dbReference>
<proteinExistence type="predicted"/>
<keyword evidence="3" id="KW-0175">Coiled coil</keyword>
<organism evidence="6 7">
    <name type="scientific">Brevibacterium rongguiense</name>
    <dbReference type="NCBI Taxonomy" id="2695267"/>
    <lineage>
        <taxon>Bacteria</taxon>
        <taxon>Bacillati</taxon>
        <taxon>Actinomycetota</taxon>
        <taxon>Actinomycetes</taxon>
        <taxon>Micrococcales</taxon>
        <taxon>Brevibacteriaceae</taxon>
        <taxon>Brevibacterium</taxon>
    </lineage>
</organism>
<keyword evidence="7" id="KW-1185">Reference proteome</keyword>
<gene>
    <name evidence="6" type="ORF">GSY69_05210</name>
</gene>
<dbReference type="Gene3D" id="3.40.50.40">
    <property type="match status" value="1"/>
</dbReference>
<dbReference type="InterPro" id="IPR027473">
    <property type="entry name" value="L-asparaginase_C"/>
</dbReference>
<dbReference type="GO" id="GO:0004067">
    <property type="term" value="F:asparaginase activity"/>
    <property type="evidence" value="ECO:0007669"/>
    <property type="project" value="UniProtKB-UniRule"/>
</dbReference>
<feature type="active site" description="O-isoaspartyl threonine intermediate" evidence="1">
    <location>
        <position position="19"/>
    </location>
</feature>
<dbReference type="EMBL" id="WWEQ01000015">
    <property type="protein sequence ID" value="MYM19382.1"/>
    <property type="molecule type" value="Genomic_DNA"/>
</dbReference>
<dbReference type="InterPro" id="IPR006034">
    <property type="entry name" value="Asparaginase/glutaminase-like"/>
</dbReference>
<feature type="binding site" evidence="2">
    <location>
        <position position="65"/>
    </location>
    <ligand>
        <name>substrate</name>
    </ligand>
</feature>
<dbReference type="InterPro" id="IPR037152">
    <property type="entry name" value="L-asparaginase_N_sf"/>
</dbReference>
<dbReference type="PANTHER" id="PTHR11707:SF28">
    <property type="entry name" value="60 KDA LYSOPHOSPHOLIPASE"/>
    <property type="match status" value="1"/>
</dbReference>
<evidence type="ECO:0000259" key="4">
    <source>
        <dbReference type="Pfam" id="PF00710"/>
    </source>
</evidence>
<reference evidence="6 7" key="1">
    <citation type="submission" date="2020-01" db="EMBL/GenBank/DDBJ databases">
        <authorList>
            <person name="Deng T."/>
        </authorList>
    </citation>
    <scope>NUCLEOTIDE SEQUENCE [LARGE SCALE GENOMIC DNA]</scope>
    <source>
        <strain evidence="6 7">5221</strain>
    </source>
</reference>